<keyword evidence="2 6" id="KW-0489">Methyltransferase</keyword>
<dbReference type="EC" id="2.1.1.37" evidence="1"/>
<gene>
    <name evidence="6" type="primary">DNMT</name>
    <name evidence="6" type="synonym">dcm</name>
</gene>
<dbReference type="PROSITE" id="PS00094">
    <property type="entry name" value="C5_MTASE_1"/>
    <property type="match status" value="1"/>
</dbReference>
<dbReference type="InterPro" id="IPR029063">
    <property type="entry name" value="SAM-dependent_MTases_sf"/>
</dbReference>
<dbReference type="Gene3D" id="3.40.50.150">
    <property type="entry name" value="Vaccinia Virus protein VP39"/>
    <property type="match status" value="1"/>
</dbReference>
<keyword evidence="4" id="KW-0949">S-adenosyl-L-methionine</keyword>
<proteinExistence type="inferred from homology"/>
<evidence type="ECO:0000256" key="1">
    <source>
        <dbReference type="ARBA" id="ARBA00011975"/>
    </source>
</evidence>
<dbReference type="Pfam" id="PF00145">
    <property type="entry name" value="DNA_methylase"/>
    <property type="match status" value="1"/>
</dbReference>
<keyword evidence="3 6" id="KW-0808">Transferase</keyword>
<dbReference type="PANTHER" id="PTHR46098">
    <property type="entry name" value="TRNA (CYTOSINE(38)-C(5))-METHYLTRANSFERASE"/>
    <property type="match status" value="1"/>
</dbReference>
<dbReference type="PRINTS" id="PR00105">
    <property type="entry name" value="C5METTRFRASE"/>
</dbReference>
<dbReference type="REBASE" id="97826">
    <property type="entry name" value="M.UeuH04ORFBP"/>
</dbReference>
<reference evidence="6" key="1">
    <citation type="journal article" date="2014" name="Genome Biol. Evol.">
        <title>Pangenome evidence for extensive interdomain horizontal transfer affecting lineage core and shell genes in uncultured planktonic thaumarchaeota and euryarchaeota.</title>
        <authorList>
            <person name="Deschamps P."/>
            <person name="Zivanovic Y."/>
            <person name="Moreira D."/>
            <person name="Rodriguez-Valera F."/>
            <person name="Lopez-Garcia P."/>
        </authorList>
    </citation>
    <scope>NUCLEOTIDE SEQUENCE</scope>
</reference>
<evidence type="ECO:0000256" key="2">
    <source>
        <dbReference type="ARBA" id="ARBA00022603"/>
    </source>
</evidence>
<dbReference type="GO" id="GO:0003886">
    <property type="term" value="F:DNA (cytosine-5-)-methyltransferase activity"/>
    <property type="evidence" value="ECO:0007669"/>
    <property type="project" value="UniProtKB-EC"/>
</dbReference>
<dbReference type="Gene3D" id="3.90.120.30">
    <property type="match status" value="1"/>
</dbReference>
<evidence type="ECO:0000256" key="4">
    <source>
        <dbReference type="ARBA" id="ARBA00022691"/>
    </source>
</evidence>
<evidence type="ECO:0000256" key="5">
    <source>
        <dbReference type="RuleBase" id="RU000416"/>
    </source>
</evidence>
<dbReference type="NCBIfam" id="TIGR00675">
    <property type="entry name" value="dcm"/>
    <property type="match status" value="1"/>
</dbReference>
<sequence length="426" mass="49012">MSNSVVELFAGVGGFHLAARESGWKVIWANQWEPGVKVQHAFDCYTKNFPDTVAVNDDIANVIRDIPKHDLLVGGFPCQDYSVAATKAKGIQGKKGVLWWEIAKVLSARKPKYVLLENVDRLLKSPTSQRGRDFAIMLATFDELGYSVEWRVVNAADYGYAQRRRRVFLFAWKKRNPWSTRFSKCKNKETWLKKKGLFSSVFGSEMEEITKVSLNPSQSKLEQFTKDTKVQKRGKGKSPEDNDRLLRISEDWDSYKISPFKRAGLMAKGEVWTCNYESTYDGDRKLLRDIIQKKVDDEWFYLKDDEIKQWKYLKGSKREERTVKATGFKFTYSEGPLPFPDPIDRPSRTMITGEGGKAPSRFKHVIEDSTKKLRRITPIEAERLNGFPDDWTLTETMPTNFRYFCMGNALVVGLVSEIMQGIRNNS</sequence>
<dbReference type="AlphaFoldDB" id="A0A075FUQ9"/>
<evidence type="ECO:0000256" key="3">
    <source>
        <dbReference type="ARBA" id="ARBA00022679"/>
    </source>
</evidence>
<dbReference type="PANTHER" id="PTHR46098:SF1">
    <property type="entry name" value="TRNA (CYTOSINE(38)-C(5))-METHYLTRANSFERASE"/>
    <property type="match status" value="1"/>
</dbReference>
<dbReference type="InterPro" id="IPR018117">
    <property type="entry name" value="C5_DNA_meth_AS"/>
</dbReference>
<organism evidence="6">
    <name type="scientific">uncultured marine group II/III euryarchaeote AD1000_65_H04</name>
    <dbReference type="NCBI Taxonomy" id="1457796"/>
    <lineage>
        <taxon>Archaea</taxon>
        <taxon>Methanobacteriati</taxon>
        <taxon>Methanobacteriota</taxon>
        <taxon>environmental samples</taxon>
    </lineage>
</organism>
<name>A0A075FUQ9_9EURY</name>
<dbReference type="PROSITE" id="PS00095">
    <property type="entry name" value="C5_MTASE_2"/>
    <property type="match status" value="1"/>
</dbReference>
<dbReference type="PROSITE" id="PS51679">
    <property type="entry name" value="SAM_MT_C5"/>
    <property type="match status" value="1"/>
</dbReference>
<evidence type="ECO:0000313" key="6">
    <source>
        <dbReference type="EMBL" id="AIE95405.1"/>
    </source>
</evidence>
<dbReference type="InterPro" id="IPR050750">
    <property type="entry name" value="C5-MTase"/>
</dbReference>
<dbReference type="InterPro" id="IPR031303">
    <property type="entry name" value="C5_meth_CS"/>
</dbReference>
<dbReference type="GO" id="GO:0032259">
    <property type="term" value="P:methylation"/>
    <property type="evidence" value="ECO:0007669"/>
    <property type="project" value="UniProtKB-KW"/>
</dbReference>
<accession>A0A075FUQ9</accession>
<dbReference type="EMBL" id="KF900451">
    <property type="protein sequence ID" value="AIE95405.1"/>
    <property type="molecule type" value="Genomic_DNA"/>
</dbReference>
<protein>
    <recommendedName>
        <fullName evidence="1">DNA (cytosine-5-)-methyltransferase</fullName>
        <ecNumber evidence="1">2.1.1.37</ecNumber>
    </recommendedName>
</protein>
<dbReference type="SUPFAM" id="SSF53335">
    <property type="entry name" value="S-adenosyl-L-methionine-dependent methyltransferases"/>
    <property type="match status" value="1"/>
</dbReference>
<dbReference type="InterPro" id="IPR001525">
    <property type="entry name" value="C5_MeTfrase"/>
</dbReference>
<comment type="similarity">
    <text evidence="5">Belongs to the class I-like SAM-binding methyltransferase superfamily. C5-methyltransferase family.</text>
</comment>